<evidence type="ECO:0000256" key="5">
    <source>
        <dbReference type="ARBA" id="ARBA00033748"/>
    </source>
</evidence>
<dbReference type="PANTHER" id="PTHR30011">
    <property type="entry name" value="ALKANESULFONATE MONOOXYGENASE-RELATED"/>
    <property type="match status" value="1"/>
</dbReference>
<keyword evidence="4 7" id="KW-0503">Monooxygenase</keyword>
<dbReference type="InterPro" id="IPR016215">
    <property type="entry name" value="NTA_MOA"/>
</dbReference>
<keyword evidence="2" id="KW-0288">FMN</keyword>
<comment type="caution">
    <text evidence="7">The sequence shown here is derived from an EMBL/GenBank/DDBJ whole genome shotgun (WGS) entry which is preliminary data.</text>
</comment>
<protein>
    <submittedName>
        <fullName evidence="7">NtaA/DmoA family FMN-dependent monooxygenase</fullName>
        <ecNumber evidence="7">1.14.-.-</ecNumber>
    </submittedName>
</protein>
<dbReference type="CDD" id="cd01095">
    <property type="entry name" value="Nitrilotriacetate_monoxgenase"/>
    <property type="match status" value="1"/>
</dbReference>
<organism evidence="7 8">
    <name type="scientific">Citricoccus parietis</name>
    <dbReference type="NCBI Taxonomy" id="592307"/>
    <lineage>
        <taxon>Bacteria</taxon>
        <taxon>Bacillati</taxon>
        <taxon>Actinomycetota</taxon>
        <taxon>Actinomycetes</taxon>
        <taxon>Micrococcales</taxon>
        <taxon>Micrococcaceae</taxon>
        <taxon>Citricoccus</taxon>
    </lineage>
</organism>
<evidence type="ECO:0000313" key="7">
    <source>
        <dbReference type="EMBL" id="MFC0248341.1"/>
    </source>
</evidence>
<dbReference type="GO" id="GO:0004497">
    <property type="term" value="F:monooxygenase activity"/>
    <property type="evidence" value="ECO:0007669"/>
    <property type="project" value="UniProtKB-KW"/>
</dbReference>
<dbReference type="Pfam" id="PF00296">
    <property type="entry name" value="Bac_luciferase"/>
    <property type="match status" value="1"/>
</dbReference>
<keyword evidence="1" id="KW-0285">Flavoprotein</keyword>
<dbReference type="EMBL" id="JBHLWH010000021">
    <property type="protein sequence ID" value="MFC0248341.1"/>
    <property type="molecule type" value="Genomic_DNA"/>
</dbReference>
<proteinExistence type="inferred from homology"/>
<evidence type="ECO:0000256" key="1">
    <source>
        <dbReference type="ARBA" id="ARBA00022630"/>
    </source>
</evidence>
<dbReference type="SUPFAM" id="SSF51679">
    <property type="entry name" value="Bacterial luciferase-like"/>
    <property type="match status" value="1"/>
</dbReference>
<comment type="similarity">
    <text evidence="5">Belongs to the NtaA/SnaA/DszA monooxygenase family.</text>
</comment>
<keyword evidence="8" id="KW-1185">Reference proteome</keyword>
<dbReference type="Proteomes" id="UP001589766">
    <property type="component" value="Unassembled WGS sequence"/>
</dbReference>
<name>A0ABV6F498_9MICC</name>
<dbReference type="RefSeq" id="WP_378040968.1">
    <property type="nucleotide sequence ID" value="NZ_JBHLWH010000021.1"/>
</dbReference>
<evidence type="ECO:0000256" key="4">
    <source>
        <dbReference type="ARBA" id="ARBA00023033"/>
    </source>
</evidence>
<keyword evidence="3 7" id="KW-0560">Oxidoreductase</keyword>
<dbReference type="EC" id="1.14.-.-" evidence="7"/>
<dbReference type="PIRSF" id="PIRSF000337">
    <property type="entry name" value="NTA_MOA"/>
    <property type="match status" value="1"/>
</dbReference>
<evidence type="ECO:0000313" key="8">
    <source>
        <dbReference type="Proteomes" id="UP001589766"/>
    </source>
</evidence>
<dbReference type="PANTHER" id="PTHR30011:SF16">
    <property type="entry name" value="C2H2 FINGER DOMAIN TRANSCRIPTION FACTOR (EUROFUNG)-RELATED"/>
    <property type="match status" value="1"/>
</dbReference>
<dbReference type="InterPro" id="IPR011251">
    <property type="entry name" value="Luciferase-like_dom"/>
</dbReference>
<feature type="domain" description="Luciferase-like" evidence="6">
    <location>
        <begin position="29"/>
        <end position="386"/>
    </location>
</feature>
<evidence type="ECO:0000256" key="3">
    <source>
        <dbReference type="ARBA" id="ARBA00023002"/>
    </source>
</evidence>
<dbReference type="Gene3D" id="3.20.20.30">
    <property type="entry name" value="Luciferase-like domain"/>
    <property type="match status" value="1"/>
</dbReference>
<accession>A0ABV6F498</accession>
<reference evidence="7 8" key="1">
    <citation type="submission" date="2024-09" db="EMBL/GenBank/DDBJ databases">
        <authorList>
            <person name="Sun Q."/>
            <person name="Mori K."/>
        </authorList>
    </citation>
    <scope>NUCLEOTIDE SEQUENCE [LARGE SCALE GENOMIC DNA]</scope>
    <source>
        <strain evidence="7 8">CCM 7609</strain>
    </source>
</reference>
<sequence>MEAAIDGMILNAFPLGAGHHESAWRHRLAPAYAAETSPEHYIELAKIAERGKMHSFFLADLLYLNEYVSVNSLQYIEPITMLAAISQHTSRIGLVATASTAFYPPYHLARLISGMDNVSHGRFGWNIVTSSLDVEARNFGQDTLPDHDARYATAADFTRTVLDLLEAWAPDALVRDQDRGLYADVTKIDFGAKEHGRFRAGGPLNLAPSPQRRPALFQAGRSSAGLDFAGEFADVVFSVQKTFESSYDFRRDLRASAQAHGRQSEEVKLLPGIWPFIGSTEREAHQLFQELEELVLPAQVADFVSYFTGLDLTEHGFDEPLPPLPDGAFQGQIGRYMKIQKLVAEGHNTLRKLQKAFGSTRGHQYVIGTPEQIAASMADWYHRGAVDGFAIQAPILPHGLEQFVDHVVPELQKLDVFRKDYPEEPQTLREALRGSWATAGVDA</sequence>
<dbReference type="InterPro" id="IPR036661">
    <property type="entry name" value="Luciferase-like_sf"/>
</dbReference>
<gene>
    <name evidence="7" type="ORF">ACFFIO_07490</name>
</gene>
<dbReference type="InterPro" id="IPR051260">
    <property type="entry name" value="Diverse_substr_monoxygenases"/>
</dbReference>
<evidence type="ECO:0000259" key="6">
    <source>
        <dbReference type="Pfam" id="PF00296"/>
    </source>
</evidence>
<evidence type="ECO:0000256" key="2">
    <source>
        <dbReference type="ARBA" id="ARBA00022643"/>
    </source>
</evidence>
<dbReference type="NCBIfam" id="TIGR03860">
    <property type="entry name" value="FMN_nitrolo"/>
    <property type="match status" value="1"/>
</dbReference>